<dbReference type="PROSITE" id="PS51257">
    <property type="entry name" value="PROKAR_LIPOPROTEIN"/>
    <property type="match status" value="1"/>
</dbReference>
<proteinExistence type="predicted"/>
<accession>A0ABP6QKU7</accession>
<dbReference type="RefSeq" id="WP_344836280.1">
    <property type="nucleotide sequence ID" value="NZ_BAAAUV010000025.1"/>
</dbReference>
<feature type="signal peptide" evidence="1">
    <location>
        <begin position="1"/>
        <end position="29"/>
    </location>
</feature>
<gene>
    <name evidence="2" type="ORF">GCM10010468_66510</name>
</gene>
<keyword evidence="1" id="KW-0732">Signal</keyword>
<sequence length="107" mass="11010">MISPKTRVLLATPLLAVAFLATSCSSDNANCSTTSCTVTFDRGVDAKASVLGVDAELVSANGDQVTLKIGGQTLTVPVDADPQPSGNFDVDVQSVTKDQVVVKISLN</sequence>
<evidence type="ECO:0000256" key="1">
    <source>
        <dbReference type="SAM" id="SignalP"/>
    </source>
</evidence>
<organism evidence="2 3">
    <name type="scientific">Actinocorallia longicatena</name>
    <dbReference type="NCBI Taxonomy" id="111803"/>
    <lineage>
        <taxon>Bacteria</taxon>
        <taxon>Bacillati</taxon>
        <taxon>Actinomycetota</taxon>
        <taxon>Actinomycetes</taxon>
        <taxon>Streptosporangiales</taxon>
        <taxon>Thermomonosporaceae</taxon>
        <taxon>Actinocorallia</taxon>
    </lineage>
</organism>
<evidence type="ECO:0000313" key="2">
    <source>
        <dbReference type="EMBL" id="GAA3233777.1"/>
    </source>
</evidence>
<feature type="chain" id="PRO_5046217371" evidence="1">
    <location>
        <begin position="30"/>
        <end position="107"/>
    </location>
</feature>
<comment type="caution">
    <text evidence="2">The sequence shown here is derived from an EMBL/GenBank/DDBJ whole genome shotgun (WGS) entry which is preliminary data.</text>
</comment>
<protein>
    <submittedName>
        <fullName evidence="2">Uncharacterized protein</fullName>
    </submittedName>
</protein>
<name>A0ABP6QKU7_9ACTN</name>
<dbReference type="EMBL" id="BAAAUV010000025">
    <property type="protein sequence ID" value="GAA3233777.1"/>
    <property type="molecule type" value="Genomic_DNA"/>
</dbReference>
<evidence type="ECO:0000313" key="3">
    <source>
        <dbReference type="Proteomes" id="UP001501237"/>
    </source>
</evidence>
<keyword evidence="3" id="KW-1185">Reference proteome</keyword>
<dbReference type="Proteomes" id="UP001501237">
    <property type="component" value="Unassembled WGS sequence"/>
</dbReference>
<reference evidence="3" key="1">
    <citation type="journal article" date="2019" name="Int. J. Syst. Evol. Microbiol.">
        <title>The Global Catalogue of Microorganisms (GCM) 10K type strain sequencing project: providing services to taxonomists for standard genome sequencing and annotation.</title>
        <authorList>
            <consortium name="The Broad Institute Genomics Platform"/>
            <consortium name="The Broad Institute Genome Sequencing Center for Infectious Disease"/>
            <person name="Wu L."/>
            <person name="Ma J."/>
        </authorList>
    </citation>
    <scope>NUCLEOTIDE SEQUENCE [LARGE SCALE GENOMIC DNA]</scope>
    <source>
        <strain evidence="3">JCM 9377</strain>
    </source>
</reference>